<feature type="compositionally biased region" description="Basic and acidic residues" evidence="1">
    <location>
        <begin position="180"/>
        <end position="193"/>
    </location>
</feature>
<gene>
    <name evidence="2" type="ORF">ACFQ24_15585</name>
</gene>
<proteinExistence type="predicted"/>
<evidence type="ECO:0000313" key="3">
    <source>
        <dbReference type="Proteomes" id="UP001597203"/>
    </source>
</evidence>
<protein>
    <submittedName>
        <fullName evidence="2">Uncharacterized protein</fullName>
    </submittedName>
</protein>
<accession>A0ABW3P145</accession>
<feature type="region of interest" description="Disordered" evidence="1">
    <location>
        <begin position="140"/>
        <end position="193"/>
    </location>
</feature>
<feature type="compositionally biased region" description="Polar residues" evidence="1">
    <location>
        <begin position="149"/>
        <end position="161"/>
    </location>
</feature>
<dbReference type="EMBL" id="JBHTLS010000131">
    <property type="protein sequence ID" value="MFD1106286.1"/>
    <property type="molecule type" value="Genomic_DNA"/>
</dbReference>
<keyword evidence="3" id="KW-1185">Reference proteome</keyword>
<organism evidence="2 3">
    <name type="scientific">Sphingobium olei</name>
    <dbReference type="NCBI Taxonomy" id="420955"/>
    <lineage>
        <taxon>Bacteria</taxon>
        <taxon>Pseudomonadati</taxon>
        <taxon>Pseudomonadota</taxon>
        <taxon>Alphaproteobacteria</taxon>
        <taxon>Sphingomonadales</taxon>
        <taxon>Sphingomonadaceae</taxon>
        <taxon>Sphingobium</taxon>
    </lineage>
</organism>
<sequence>MAKDLLEPGLRHGHLASRFTEALLNGTDDGKSPDLSNFYVELLRETKKAEGGDLSIASRLLVAQAISLDGIFTEMARRASYNMREYPQAMEIFMRLALKAQAGSRATLAELAKLHQPREQTVRHVHVNEGGQAVIADQFHHHTGGQGNGTSTDQPHAQSSCRPPLPSPDPLGNGVPIPGDQRRETVPDARRER</sequence>
<dbReference type="RefSeq" id="WP_380912830.1">
    <property type="nucleotide sequence ID" value="NZ_JBHTLS010000131.1"/>
</dbReference>
<evidence type="ECO:0000313" key="2">
    <source>
        <dbReference type="EMBL" id="MFD1106286.1"/>
    </source>
</evidence>
<name>A0ABW3P145_9SPHN</name>
<reference evidence="3" key="1">
    <citation type="journal article" date="2019" name="Int. J. Syst. Evol. Microbiol.">
        <title>The Global Catalogue of Microorganisms (GCM) 10K type strain sequencing project: providing services to taxonomists for standard genome sequencing and annotation.</title>
        <authorList>
            <consortium name="The Broad Institute Genomics Platform"/>
            <consortium name="The Broad Institute Genome Sequencing Center for Infectious Disease"/>
            <person name="Wu L."/>
            <person name="Ma J."/>
        </authorList>
    </citation>
    <scope>NUCLEOTIDE SEQUENCE [LARGE SCALE GENOMIC DNA]</scope>
    <source>
        <strain evidence="3">CCUG 54329</strain>
    </source>
</reference>
<dbReference type="Proteomes" id="UP001597203">
    <property type="component" value="Unassembled WGS sequence"/>
</dbReference>
<comment type="caution">
    <text evidence="2">The sequence shown here is derived from an EMBL/GenBank/DDBJ whole genome shotgun (WGS) entry which is preliminary data.</text>
</comment>
<evidence type="ECO:0000256" key="1">
    <source>
        <dbReference type="SAM" id="MobiDB-lite"/>
    </source>
</evidence>